<dbReference type="NCBIfam" id="TIGR00229">
    <property type="entry name" value="sensory_box"/>
    <property type="match status" value="1"/>
</dbReference>
<dbReference type="PANTHER" id="PTHR43214">
    <property type="entry name" value="TWO-COMPONENT RESPONSE REGULATOR"/>
    <property type="match status" value="1"/>
</dbReference>
<dbReference type="Gene3D" id="3.30.565.10">
    <property type="entry name" value="Histidine kinase-like ATPase, C-terminal domain"/>
    <property type="match status" value="1"/>
</dbReference>
<dbReference type="AlphaFoldDB" id="A0A6J4DX89"/>
<evidence type="ECO:0000256" key="5">
    <source>
        <dbReference type="ARBA" id="ARBA00023163"/>
    </source>
</evidence>
<evidence type="ECO:0000313" key="9">
    <source>
        <dbReference type="EMBL" id="BCG22112.1"/>
    </source>
</evidence>
<evidence type="ECO:0000259" key="7">
    <source>
        <dbReference type="PROSITE" id="PS50043"/>
    </source>
</evidence>
<evidence type="ECO:0000259" key="8">
    <source>
        <dbReference type="PROSITE" id="PS50110"/>
    </source>
</evidence>
<dbReference type="InterPro" id="IPR013656">
    <property type="entry name" value="PAS_4"/>
</dbReference>
<dbReference type="GO" id="GO:0016301">
    <property type="term" value="F:kinase activity"/>
    <property type="evidence" value="ECO:0007669"/>
    <property type="project" value="UniProtKB-KW"/>
</dbReference>
<dbReference type="Gene3D" id="3.40.50.2300">
    <property type="match status" value="1"/>
</dbReference>
<reference evidence="9 10" key="1">
    <citation type="submission" date="2020-05" db="EMBL/GenBank/DDBJ databases">
        <title>Characterization of novel class B3 metallo-beta-lactamase from novel Pseudomonas species.</title>
        <authorList>
            <person name="Yamada K."/>
            <person name="Aoki K."/>
            <person name="Ishii Y."/>
        </authorList>
    </citation>
    <scope>NUCLEOTIDE SEQUENCE [LARGE SCALE GENOMIC DNA]</scope>
    <source>
        <strain evidence="9 10">TUM18999</strain>
    </source>
</reference>
<dbReference type="InterPro" id="IPR036388">
    <property type="entry name" value="WH-like_DNA-bd_sf"/>
</dbReference>
<dbReference type="InterPro" id="IPR036890">
    <property type="entry name" value="HATPase_C_sf"/>
</dbReference>
<keyword evidence="4" id="KW-0238">DNA-binding</keyword>
<proteinExistence type="predicted"/>
<dbReference type="InterPro" id="IPR001789">
    <property type="entry name" value="Sig_transdc_resp-reg_receiver"/>
</dbReference>
<dbReference type="InterPro" id="IPR011006">
    <property type="entry name" value="CheY-like_superfamily"/>
</dbReference>
<dbReference type="InterPro" id="IPR035965">
    <property type="entry name" value="PAS-like_dom_sf"/>
</dbReference>
<evidence type="ECO:0000256" key="2">
    <source>
        <dbReference type="ARBA" id="ARBA00022777"/>
    </source>
</evidence>
<name>A0A6J4DX89_9PSED</name>
<dbReference type="RefSeq" id="WP_173179254.1">
    <property type="nucleotide sequence ID" value="NZ_AP023189.1"/>
</dbReference>
<dbReference type="EMBL" id="AP023189">
    <property type="protein sequence ID" value="BCG22112.1"/>
    <property type="molecule type" value="Genomic_DNA"/>
</dbReference>
<gene>
    <name evidence="9" type="ORF">TUM18999_03030</name>
</gene>
<dbReference type="Pfam" id="PF00072">
    <property type="entry name" value="Response_reg"/>
    <property type="match status" value="1"/>
</dbReference>
<dbReference type="Pfam" id="PF08448">
    <property type="entry name" value="PAS_4"/>
    <property type="match status" value="1"/>
</dbReference>
<dbReference type="SMART" id="SM00448">
    <property type="entry name" value="REC"/>
    <property type="match status" value="1"/>
</dbReference>
<feature type="modified residue" description="4-aspartylphosphate" evidence="6">
    <location>
        <position position="53"/>
    </location>
</feature>
<dbReference type="SMART" id="SM00421">
    <property type="entry name" value="HTH_LUXR"/>
    <property type="match status" value="1"/>
</dbReference>
<dbReference type="InterPro" id="IPR039420">
    <property type="entry name" value="WalR-like"/>
</dbReference>
<dbReference type="Proteomes" id="UP000509383">
    <property type="component" value="Chromosome"/>
</dbReference>
<organism evidence="9 10">
    <name type="scientific">Pseudomonas tohonis</name>
    <dbReference type="NCBI Taxonomy" id="2725477"/>
    <lineage>
        <taxon>Bacteria</taxon>
        <taxon>Pseudomonadati</taxon>
        <taxon>Pseudomonadota</taxon>
        <taxon>Gammaproteobacteria</taxon>
        <taxon>Pseudomonadales</taxon>
        <taxon>Pseudomonadaceae</taxon>
        <taxon>Pseudomonas</taxon>
    </lineage>
</organism>
<evidence type="ECO:0000256" key="4">
    <source>
        <dbReference type="ARBA" id="ARBA00023125"/>
    </source>
</evidence>
<keyword evidence="5" id="KW-0804">Transcription</keyword>
<dbReference type="InterPro" id="IPR058245">
    <property type="entry name" value="NreC/VraR/RcsB-like_REC"/>
</dbReference>
<feature type="domain" description="HTH luxR-type" evidence="7">
    <location>
        <begin position="141"/>
        <end position="206"/>
    </location>
</feature>
<dbReference type="PANTHER" id="PTHR43214:SF41">
    <property type="entry name" value="NITRATE_NITRITE RESPONSE REGULATOR PROTEIN NARP"/>
    <property type="match status" value="1"/>
</dbReference>
<keyword evidence="1 6" id="KW-0597">Phosphoprotein</keyword>
<sequence>MRRVVIADEQPIVRHALRQLLGEMGHEVVAERDDGTDALQDCLRLLPDLLILDLALPRLSGLEVVRRLRQRESRIAILVLTAQSSEHFAGVCLQAGATGFVGKEEPLASLRDAISTLLRGHGYFPSQTLGTLAPTVVLLSEDAQLQSLSPRELSVLRYLAAGFGNKRIADELSLSDRTVSTYKARLQQKLNAGSLAELLEIAWRIGLAPALPSSHATGEKADIATQFHQLFGALPVPMAMRDATGRLLACNHEHLGFNGMTPEQAKGTLLTDVQALAPEDALRLHQGYLRAFSEQRSFSQEIEVQYLGRNKVLHVWGAPCHNQQGTLVGMLCSFVDRTEHEQDISTLVDAQQRRDVERRTAAHYLERSGECLAQRLAELDRLLQSFDQQAPSDQTLAQARLDIEDLQQQVRAMLDSVRCRYGHLPLRPQRTDLHLLTQQALGEFSEAQASRGRPATLQHRPSAHPALAWVDPARYRQLLEALLRHAAPLGPDAELRESLARAGHGRLRWTLDLSSTRADDDPLDIHGVLARRLALLMGGTLERSVSDAGIPSLHLELDLPLALPIA</sequence>
<feature type="domain" description="Response regulatory" evidence="8">
    <location>
        <begin position="3"/>
        <end position="118"/>
    </location>
</feature>
<dbReference type="PRINTS" id="PR00038">
    <property type="entry name" value="HTHLUXR"/>
</dbReference>
<dbReference type="CDD" id="cd17535">
    <property type="entry name" value="REC_NarL-like"/>
    <property type="match status" value="1"/>
</dbReference>
<dbReference type="InterPro" id="IPR016032">
    <property type="entry name" value="Sig_transdc_resp-reg_C-effctor"/>
</dbReference>
<keyword evidence="3" id="KW-0805">Transcription regulation</keyword>
<dbReference type="GO" id="GO:0006355">
    <property type="term" value="P:regulation of DNA-templated transcription"/>
    <property type="evidence" value="ECO:0007669"/>
    <property type="project" value="InterPro"/>
</dbReference>
<keyword evidence="2" id="KW-0418">Kinase</keyword>
<evidence type="ECO:0000313" key="10">
    <source>
        <dbReference type="Proteomes" id="UP000509383"/>
    </source>
</evidence>
<dbReference type="Gene3D" id="1.10.10.10">
    <property type="entry name" value="Winged helix-like DNA-binding domain superfamily/Winged helix DNA-binding domain"/>
    <property type="match status" value="1"/>
</dbReference>
<evidence type="ECO:0000256" key="6">
    <source>
        <dbReference type="PROSITE-ProRule" id="PRU00169"/>
    </source>
</evidence>
<evidence type="ECO:0000256" key="1">
    <source>
        <dbReference type="ARBA" id="ARBA00022553"/>
    </source>
</evidence>
<dbReference type="KEGG" id="ptw:TUM18999_03030"/>
<dbReference type="SUPFAM" id="SSF52172">
    <property type="entry name" value="CheY-like"/>
    <property type="match status" value="1"/>
</dbReference>
<dbReference type="Gene3D" id="3.30.450.20">
    <property type="entry name" value="PAS domain"/>
    <property type="match status" value="1"/>
</dbReference>
<dbReference type="Pfam" id="PF00196">
    <property type="entry name" value="GerE"/>
    <property type="match status" value="1"/>
</dbReference>
<dbReference type="GO" id="GO:0000160">
    <property type="term" value="P:phosphorelay signal transduction system"/>
    <property type="evidence" value="ECO:0007669"/>
    <property type="project" value="InterPro"/>
</dbReference>
<dbReference type="CDD" id="cd06170">
    <property type="entry name" value="LuxR_C_like"/>
    <property type="match status" value="1"/>
</dbReference>
<dbReference type="InterPro" id="IPR000792">
    <property type="entry name" value="Tscrpt_reg_LuxR_C"/>
</dbReference>
<dbReference type="PROSITE" id="PS50110">
    <property type="entry name" value="RESPONSE_REGULATORY"/>
    <property type="match status" value="1"/>
</dbReference>
<dbReference type="GO" id="GO:0003677">
    <property type="term" value="F:DNA binding"/>
    <property type="evidence" value="ECO:0007669"/>
    <property type="project" value="UniProtKB-KW"/>
</dbReference>
<dbReference type="SUPFAM" id="SSF55785">
    <property type="entry name" value="PYP-like sensor domain (PAS domain)"/>
    <property type="match status" value="1"/>
</dbReference>
<accession>A0A6J4DX89</accession>
<evidence type="ECO:0008006" key="11">
    <source>
        <dbReference type="Google" id="ProtNLM"/>
    </source>
</evidence>
<dbReference type="PROSITE" id="PS50043">
    <property type="entry name" value="HTH_LUXR_2"/>
    <property type="match status" value="1"/>
</dbReference>
<dbReference type="PROSITE" id="PS00622">
    <property type="entry name" value="HTH_LUXR_1"/>
    <property type="match status" value="1"/>
</dbReference>
<evidence type="ECO:0000256" key="3">
    <source>
        <dbReference type="ARBA" id="ARBA00023015"/>
    </source>
</evidence>
<keyword evidence="2" id="KW-0808">Transferase</keyword>
<protein>
    <recommendedName>
        <fullName evidence="11">Response regulator</fullName>
    </recommendedName>
</protein>
<dbReference type="SUPFAM" id="SSF46894">
    <property type="entry name" value="C-terminal effector domain of the bipartite response regulators"/>
    <property type="match status" value="1"/>
</dbReference>
<dbReference type="InterPro" id="IPR000014">
    <property type="entry name" value="PAS"/>
</dbReference>